<evidence type="ECO:0000256" key="4">
    <source>
        <dbReference type="ARBA" id="ARBA00022837"/>
    </source>
</evidence>
<accession>A0A918S0H7</accession>
<evidence type="ECO:0000256" key="1">
    <source>
        <dbReference type="ARBA" id="ARBA00004613"/>
    </source>
</evidence>
<dbReference type="GO" id="GO:0005509">
    <property type="term" value="F:calcium ion binding"/>
    <property type="evidence" value="ECO:0007669"/>
    <property type="project" value="InterPro"/>
</dbReference>
<evidence type="ECO:0000256" key="3">
    <source>
        <dbReference type="ARBA" id="ARBA00022729"/>
    </source>
</evidence>
<evidence type="ECO:0008006" key="8">
    <source>
        <dbReference type="Google" id="ProtNLM"/>
    </source>
</evidence>
<name>A0A918S0H7_9GAMM</name>
<gene>
    <name evidence="6" type="ORF">GCM10008090_29760</name>
</gene>
<reference evidence="6" key="1">
    <citation type="journal article" date="2014" name="Int. J. Syst. Evol. Microbiol.">
        <title>Complete genome sequence of Corynebacterium casei LMG S-19264T (=DSM 44701T), isolated from a smear-ripened cheese.</title>
        <authorList>
            <consortium name="US DOE Joint Genome Institute (JGI-PGF)"/>
            <person name="Walter F."/>
            <person name="Albersmeier A."/>
            <person name="Kalinowski J."/>
            <person name="Ruckert C."/>
        </authorList>
    </citation>
    <scope>NUCLEOTIDE SEQUENCE</scope>
    <source>
        <strain evidence="6">KCTC 12711</strain>
    </source>
</reference>
<dbReference type="PANTHER" id="PTHR10199">
    <property type="entry name" value="THROMBOSPONDIN"/>
    <property type="match status" value="1"/>
</dbReference>
<dbReference type="Pfam" id="PF18884">
    <property type="entry name" value="TSP3_bac"/>
    <property type="match status" value="2"/>
</dbReference>
<dbReference type="GO" id="GO:0007155">
    <property type="term" value="P:cell adhesion"/>
    <property type="evidence" value="ECO:0007669"/>
    <property type="project" value="InterPro"/>
</dbReference>
<keyword evidence="3" id="KW-0732">Signal</keyword>
<dbReference type="AlphaFoldDB" id="A0A918S0H7"/>
<dbReference type="InterPro" id="IPR003367">
    <property type="entry name" value="Thrombospondin_3-like_rpt"/>
</dbReference>
<protein>
    <recommendedName>
        <fullName evidence="8">Thrombospondin type 3 repeat-containing protein</fullName>
    </recommendedName>
</protein>
<proteinExistence type="predicted"/>
<evidence type="ECO:0000313" key="7">
    <source>
        <dbReference type="Proteomes" id="UP000614811"/>
    </source>
</evidence>
<evidence type="ECO:0000256" key="2">
    <source>
        <dbReference type="ARBA" id="ARBA00022525"/>
    </source>
</evidence>
<keyword evidence="7" id="KW-1185">Reference proteome</keyword>
<dbReference type="PANTHER" id="PTHR10199:SF119">
    <property type="entry name" value="RE20510P"/>
    <property type="match status" value="1"/>
</dbReference>
<feature type="region of interest" description="Disordered" evidence="5">
    <location>
        <begin position="71"/>
        <end position="106"/>
    </location>
</feature>
<keyword evidence="4" id="KW-0106">Calcium</keyword>
<dbReference type="InterPro" id="IPR028974">
    <property type="entry name" value="TSP_type-3_rpt"/>
</dbReference>
<dbReference type="EMBL" id="BMXA01000007">
    <property type="protein sequence ID" value="GHA18234.1"/>
    <property type="molecule type" value="Genomic_DNA"/>
</dbReference>
<dbReference type="InterPro" id="IPR059100">
    <property type="entry name" value="TSP3_bac"/>
</dbReference>
<comment type="caution">
    <text evidence="6">The sequence shown here is derived from an EMBL/GenBank/DDBJ whole genome shotgun (WGS) entry which is preliminary data.</text>
</comment>
<dbReference type="RefSeq" id="WP_189402505.1">
    <property type="nucleotide sequence ID" value="NZ_BMXA01000007.1"/>
</dbReference>
<comment type="subcellular location">
    <subcellularLocation>
        <location evidence="1">Secreted</location>
    </subcellularLocation>
</comment>
<reference evidence="6" key="2">
    <citation type="submission" date="2020-09" db="EMBL/GenBank/DDBJ databases">
        <authorList>
            <person name="Sun Q."/>
            <person name="Kim S."/>
        </authorList>
    </citation>
    <scope>NUCLEOTIDE SEQUENCE</scope>
    <source>
        <strain evidence="6">KCTC 12711</strain>
    </source>
</reference>
<evidence type="ECO:0000313" key="6">
    <source>
        <dbReference type="EMBL" id="GHA18234.1"/>
    </source>
</evidence>
<dbReference type="Proteomes" id="UP000614811">
    <property type="component" value="Unassembled WGS sequence"/>
</dbReference>
<dbReference type="SUPFAM" id="SSF103647">
    <property type="entry name" value="TSP type-3 repeat"/>
    <property type="match status" value="1"/>
</dbReference>
<evidence type="ECO:0000256" key="5">
    <source>
        <dbReference type="SAM" id="MobiDB-lite"/>
    </source>
</evidence>
<organism evidence="6 7">
    <name type="scientific">Arenicella chitinivorans</name>
    <dbReference type="NCBI Taxonomy" id="1329800"/>
    <lineage>
        <taxon>Bacteria</taxon>
        <taxon>Pseudomonadati</taxon>
        <taxon>Pseudomonadota</taxon>
        <taxon>Gammaproteobacteria</taxon>
        <taxon>Arenicellales</taxon>
        <taxon>Arenicellaceae</taxon>
        <taxon>Arenicella</taxon>
    </lineage>
</organism>
<dbReference type="Gene3D" id="4.10.1080.10">
    <property type="entry name" value="TSP type-3 repeat"/>
    <property type="match status" value="1"/>
</dbReference>
<dbReference type="Pfam" id="PF02412">
    <property type="entry name" value="TSP_3"/>
    <property type="match status" value="1"/>
</dbReference>
<sequence>MRATQAGDDVYLVAIETSLTFEMDNDTIVDAVDNCPAQANEDQADFEGDGIGDVCDADDDGDGMSDEFEIANGLNPRNSFDRDADPDGDGFTNGQEAAFNTDPNVLNEDLNNNNIPDSVDQQRLRSTRSLPAVYKLLLLDEEIN</sequence>
<keyword evidence="2" id="KW-0964">Secreted</keyword>